<protein>
    <submittedName>
        <fullName evidence="2">Uncharacterized protein</fullName>
    </submittedName>
</protein>
<gene>
    <name evidence="2" type="ORF">PXEA_LOCUS946</name>
</gene>
<keyword evidence="3" id="KW-1185">Reference proteome</keyword>
<evidence type="ECO:0000313" key="2">
    <source>
        <dbReference type="EMBL" id="VEL07506.1"/>
    </source>
</evidence>
<comment type="caution">
    <text evidence="2">The sequence shown here is derived from an EMBL/GenBank/DDBJ whole genome shotgun (WGS) entry which is preliminary data.</text>
</comment>
<accession>A0A3S4ZYN7</accession>
<sequence length="150" mass="16735">MIMQTPRCLIAKPWNRTVRDDTKVVHRSRWREKDSMGNAGASAQLIKRQGDNCFGLPLEGRRRVLSTPDRSAAYRSLTERVTNQPETANVTLGKVGLTKGCSHDYAGRQACLPACIVVRPWGKIRQMPKKGPCPGHESHFQQSAHLGQFA</sequence>
<feature type="region of interest" description="Disordered" evidence="1">
    <location>
        <begin position="128"/>
        <end position="150"/>
    </location>
</feature>
<evidence type="ECO:0000256" key="1">
    <source>
        <dbReference type="SAM" id="MobiDB-lite"/>
    </source>
</evidence>
<reference evidence="2" key="1">
    <citation type="submission" date="2018-11" db="EMBL/GenBank/DDBJ databases">
        <authorList>
            <consortium name="Pathogen Informatics"/>
        </authorList>
    </citation>
    <scope>NUCLEOTIDE SEQUENCE</scope>
</reference>
<evidence type="ECO:0000313" key="3">
    <source>
        <dbReference type="Proteomes" id="UP000784294"/>
    </source>
</evidence>
<organism evidence="2 3">
    <name type="scientific">Protopolystoma xenopodis</name>
    <dbReference type="NCBI Taxonomy" id="117903"/>
    <lineage>
        <taxon>Eukaryota</taxon>
        <taxon>Metazoa</taxon>
        <taxon>Spiralia</taxon>
        <taxon>Lophotrochozoa</taxon>
        <taxon>Platyhelminthes</taxon>
        <taxon>Monogenea</taxon>
        <taxon>Polyopisthocotylea</taxon>
        <taxon>Polystomatidea</taxon>
        <taxon>Polystomatidae</taxon>
        <taxon>Protopolystoma</taxon>
    </lineage>
</organism>
<dbReference type="Proteomes" id="UP000784294">
    <property type="component" value="Unassembled WGS sequence"/>
</dbReference>
<dbReference type="AlphaFoldDB" id="A0A3S4ZYN7"/>
<proteinExistence type="predicted"/>
<dbReference type="EMBL" id="CAAALY010001888">
    <property type="protein sequence ID" value="VEL07506.1"/>
    <property type="molecule type" value="Genomic_DNA"/>
</dbReference>
<feature type="compositionally biased region" description="Polar residues" evidence="1">
    <location>
        <begin position="140"/>
        <end position="150"/>
    </location>
</feature>
<name>A0A3S4ZYN7_9PLAT</name>